<gene>
    <name evidence="1" type="ORF">EV182_005284</name>
</gene>
<feature type="non-terminal residue" evidence="1">
    <location>
        <position position="52"/>
    </location>
</feature>
<reference evidence="1" key="1">
    <citation type="submission" date="2022-06" db="EMBL/GenBank/DDBJ databases">
        <title>Phylogenomic reconstructions and comparative analyses of Kickxellomycotina fungi.</title>
        <authorList>
            <person name="Reynolds N.K."/>
            <person name="Stajich J.E."/>
            <person name="Barry K."/>
            <person name="Grigoriev I.V."/>
            <person name="Crous P."/>
            <person name="Smith M.E."/>
        </authorList>
    </citation>
    <scope>NUCLEOTIDE SEQUENCE</scope>
    <source>
        <strain evidence="1">RSA 2271</strain>
    </source>
</reference>
<accession>A0ACC1HCI1</accession>
<name>A0ACC1HCI1_9FUNG</name>
<proteinExistence type="predicted"/>
<protein>
    <submittedName>
        <fullName evidence="1">Uncharacterized protein</fullName>
    </submittedName>
</protein>
<dbReference type="EMBL" id="JAMZIH010006978">
    <property type="protein sequence ID" value="KAJ1673413.1"/>
    <property type="molecule type" value="Genomic_DNA"/>
</dbReference>
<evidence type="ECO:0000313" key="1">
    <source>
        <dbReference type="EMBL" id="KAJ1673413.1"/>
    </source>
</evidence>
<evidence type="ECO:0000313" key="2">
    <source>
        <dbReference type="Proteomes" id="UP001145114"/>
    </source>
</evidence>
<organism evidence="1 2">
    <name type="scientific">Spiromyces aspiralis</name>
    <dbReference type="NCBI Taxonomy" id="68401"/>
    <lineage>
        <taxon>Eukaryota</taxon>
        <taxon>Fungi</taxon>
        <taxon>Fungi incertae sedis</taxon>
        <taxon>Zoopagomycota</taxon>
        <taxon>Kickxellomycotina</taxon>
        <taxon>Kickxellomycetes</taxon>
        <taxon>Kickxellales</taxon>
        <taxon>Kickxellaceae</taxon>
        <taxon>Spiromyces</taxon>
    </lineage>
</organism>
<comment type="caution">
    <text evidence="1">The sequence shown here is derived from an EMBL/GenBank/DDBJ whole genome shotgun (WGS) entry which is preliminary data.</text>
</comment>
<dbReference type="Proteomes" id="UP001145114">
    <property type="component" value="Unassembled WGS sequence"/>
</dbReference>
<sequence>MDEADSLMGLLDSRNANGTAFRKYAMFGLMIAALLGFKYYKNLQAKRRGLRD</sequence>
<keyword evidence="2" id="KW-1185">Reference proteome</keyword>